<evidence type="ECO:0000313" key="7">
    <source>
        <dbReference type="EMBL" id="EEO40502.1"/>
    </source>
</evidence>
<protein>
    <recommendedName>
        <fullName evidence="9">Heptaprenyl diphosphate synthase</fullName>
    </recommendedName>
</protein>
<evidence type="ECO:0000313" key="8">
    <source>
        <dbReference type="Proteomes" id="UP000004925"/>
    </source>
</evidence>
<dbReference type="Pfam" id="PF00348">
    <property type="entry name" value="polyprenyl_synt"/>
    <property type="match status" value="1"/>
</dbReference>
<evidence type="ECO:0000256" key="2">
    <source>
        <dbReference type="ARBA" id="ARBA00006706"/>
    </source>
</evidence>
<evidence type="ECO:0000256" key="6">
    <source>
        <dbReference type="RuleBase" id="RU004466"/>
    </source>
</evidence>
<dbReference type="eggNOG" id="COG0142">
    <property type="taxonomic scope" value="Bacteria"/>
</dbReference>
<dbReference type="SUPFAM" id="SSF48576">
    <property type="entry name" value="Terpenoid synthases"/>
    <property type="match status" value="1"/>
</dbReference>
<name>A0A0M1VUY7_FUSVC</name>
<comment type="cofactor">
    <cofactor evidence="1">
        <name>Mg(2+)</name>
        <dbReference type="ChEBI" id="CHEBI:18420"/>
    </cofactor>
</comment>
<comment type="caution">
    <text evidence="7">The sequence shown here is derived from an EMBL/GenBank/DDBJ whole genome shotgun (WGS) entry which is preliminary data.</text>
</comment>
<gene>
    <name evidence="7" type="ORF">FSCG_01215</name>
</gene>
<dbReference type="GO" id="GO:0046872">
    <property type="term" value="F:metal ion binding"/>
    <property type="evidence" value="ECO:0007669"/>
    <property type="project" value="UniProtKB-KW"/>
</dbReference>
<evidence type="ECO:0008006" key="9">
    <source>
        <dbReference type="Google" id="ProtNLM"/>
    </source>
</evidence>
<evidence type="ECO:0000256" key="3">
    <source>
        <dbReference type="ARBA" id="ARBA00022679"/>
    </source>
</evidence>
<dbReference type="InterPro" id="IPR000092">
    <property type="entry name" value="Polyprenyl_synt"/>
</dbReference>
<evidence type="ECO:0000256" key="1">
    <source>
        <dbReference type="ARBA" id="ARBA00001946"/>
    </source>
</evidence>
<dbReference type="GO" id="GO:0008299">
    <property type="term" value="P:isoprenoid biosynthetic process"/>
    <property type="evidence" value="ECO:0007669"/>
    <property type="project" value="InterPro"/>
</dbReference>
<dbReference type="CDD" id="cd00685">
    <property type="entry name" value="Trans_IPPS_HT"/>
    <property type="match status" value="1"/>
</dbReference>
<keyword evidence="4" id="KW-0479">Metal-binding</keyword>
<dbReference type="Proteomes" id="UP000004925">
    <property type="component" value="Unassembled WGS sequence"/>
</dbReference>
<comment type="similarity">
    <text evidence="2 6">Belongs to the FPP/GGPP synthase family.</text>
</comment>
<dbReference type="InterPro" id="IPR008949">
    <property type="entry name" value="Isoprenoid_synthase_dom_sf"/>
</dbReference>
<reference evidence="7 8" key="1">
    <citation type="submission" date="2011-10" db="EMBL/GenBank/DDBJ databases">
        <title>The Genome Sequence of Fusobacterium sp. 4_1_13.</title>
        <authorList>
            <consortium name="The Broad Institute Genome Sequencing Platform"/>
            <person name="Earl A."/>
            <person name="Ward D."/>
            <person name="Feldgarden M."/>
            <person name="Gevers D."/>
            <person name="Strauss J."/>
            <person name="Ambrose C."/>
            <person name="Allen-Vercoe E."/>
            <person name="Young S.K."/>
            <person name="Zeng Q."/>
            <person name="Gargeya S."/>
            <person name="Fitzgerald M."/>
            <person name="Haas B."/>
            <person name="Abouelleil A."/>
            <person name="Alvarado L."/>
            <person name="Arachchi H.M."/>
            <person name="Berlin A."/>
            <person name="Brown A."/>
            <person name="Chapman S.B."/>
            <person name="Chen Z."/>
            <person name="Dunbar C."/>
            <person name="Freedman E."/>
            <person name="Gearin G."/>
            <person name="Goldberg J."/>
            <person name="Griggs A."/>
            <person name="Gujja S."/>
            <person name="Heiman D."/>
            <person name="Howarth C."/>
            <person name="Larson L."/>
            <person name="Lui A."/>
            <person name="MacDonald P.J."/>
            <person name="Montmayeur A."/>
            <person name="Murphy C."/>
            <person name="Neiman D."/>
            <person name="Pearson M."/>
            <person name="Priest M."/>
            <person name="Roberts A."/>
            <person name="Saif S."/>
            <person name="Shea T."/>
            <person name="Shenoy N."/>
            <person name="Sisk P."/>
            <person name="Stolte C."/>
            <person name="Sykes S."/>
            <person name="Wortman J."/>
            <person name="Nusbaum C."/>
            <person name="Birren B."/>
        </authorList>
    </citation>
    <scope>NUCLEOTIDE SEQUENCE [LARGE SCALE GENOMIC DNA]</scope>
    <source>
        <strain evidence="7 8">4_1_13</strain>
    </source>
</reference>
<dbReference type="PROSITE" id="PS00723">
    <property type="entry name" value="POLYPRENYL_SYNTHASE_1"/>
    <property type="match status" value="1"/>
</dbReference>
<dbReference type="EMBL" id="ACDE02000019">
    <property type="protein sequence ID" value="EEO40502.1"/>
    <property type="molecule type" value="Genomic_DNA"/>
</dbReference>
<sequence>MIEILLKEWIERVKYYIHLIADYSIKESQVGAVLDDVLNLSGKMLRSKLLLLCAFLGSNWKDNKEKICKLAAMVELTHLASLIHDDIVDDSPYRRGKVSIQGKYGKDAAVFAGDFLIARIFYYGAMENLNETVSILSKTVEYMCIGEIEQDLCRYQKDISEKKYFENIERKTAALFQAASYIGAKETGCSEEIIQKLKLFVKNLGLMFQLKDDILDFTSNSKELGKETHKDFQNGIYTFPVIMALKNPKAREVLLPIMRKNKEEKLSLAEILQLQSYIIQFGGIEASYEKIKYLSTINRQLIKELGQNSKITVYLEKILNDLEVKK</sequence>
<dbReference type="PROSITE" id="PS00444">
    <property type="entry name" value="POLYPRENYL_SYNTHASE_2"/>
    <property type="match status" value="1"/>
</dbReference>
<dbReference type="PANTHER" id="PTHR12001">
    <property type="entry name" value="GERANYLGERANYL PYROPHOSPHATE SYNTHASE"/>
    <property type="match status" value="1"/>
</dbReference>
<dbReference type="InterPro" id="IPR033749">
    <property type="entry name" value="Polyprenyl_synt_CS"/>
</dbReference>
<keyword evidence="3 6" id="KW-0808">Transferase</keyword>
<dbReference type="Gene3D" id="1.10.600.10">
    <property type="entry name" value="Farnesyl Diphosphate Synthase"/>
    <property type="match status" value="1"/>
</dbReference>
<dbReference type="RefSeq" id="WP_008803137.1">
    <property type="nucleotide sequence ID" value="NZ_KQ235737.1"/>
</dbReference>
<proteinExistence type="inferred from homology"/>
<evidence type="ECO:0000256" key="4">
    <source>
        <dbReference type="ARBA" id="ARBA00022723"/>
    </source>
</evidence>
<dbReference type="SFLD" id="SFLDS00005">
    <property type="entry name" value="Isoprenoid_Synthase_Type_I"/>
    <property type="match status" value="1"/>
</dbReference>
<evidence type="ECO:0000256" key="5">
    <source>
        <dbReference type="ARBA" id="ARBA00022842"/>
    </source>
</evidence>
<dbReference type="AlphaFoldDB" id="A0A0M1VUY7"/>
<accession>A0A0M1VUY7</accession>
<dbReference type="PANTHER" id="PTHR12001:SF69">
    <property type="entry name" value="ALL TRANS-POLYPRENYL-DIPHOSPHATE SYNTHASE PDSS1"/>
    <property type="match status" value="1"/>
</dbReference>
<dbReference type="GO" id="GO:0004659">
    <property type="term" value="F:prenyltransferase activity"/>
    <property type="evidence" value="ECO:0007669"/>
    <property type="project" value="InterPro"/>
</dbReference>
<dbReference type="HOGENOM" id="CLU_014015_2_0_0"/>
<keyword evidence="5" id="KW-0460">Magnesium</keyword>
<organism evidence="7 8">
    <name type="scientific">Fusobacterium vincentii 4_1_13</name>
    <dbReference type="NCBI Taxonomy" id="469606"/>
    <lineage>
        <taxon>Bacteria</taxon>
        <taxon>Fusobacteriati</taxon>
        <taxon>Fusobacteriota</taxon>
        <taxon>Fusobacteriia</taxon>
        <taxon>Fusobacteriales</taxon>
        <taxon>Fusobacteriaceae</taxon>
        <taxon>Fusobacterium</taxon>
    </lineage>
</organism>